<keyword evidence="7" id="KW-1185">Reference proteome</keyword>
<dbReference type="InterPro" id="IPR011992">
    <property type="entry name" value="EF-hand-dom_pair"/>
</dbReference>
<organism evidence="6 7">
    <name type="scientific">Chrysophaeum taylorii</name>
    <dbReference type="NCBI Taxonomy" id="2483200"/>
    <lineage>
        <taxon>Eukaryota</taxon>
        <taxon>Sar</taxon>
        <taxon>Stramenopiles</taxon>
        <taxon>Ochrophyta</taxon>
        <taxon>Pelagophyceae</taxon>
        <taxon>Pelagomonadales</taxon>
        <taxon>Pelagomonadaceae</taxon>
        <taxon>Chrysophaeum</taxon>
    </lineage>
</organism>
<feature type="region of interest" description="Disordered" evidence="4">
    <location>
        <begin position="1"/>
        <end position="38"/>
    </location>
</feature>
<dbReference type="CDD" id="cd00051">
    <property type="entry name" value="EFh"/>
    <property type="match status" value="1"/>
</dbReference>
<sequence>MRRKSASETLNKAKGKREVRRKSSTALQKGPLGDAYRKHGHERLKYHARQERVVGVTKELGLPETQDEGKHLQRLDALAPVAVLRAPEEQPEEEPKRSGIGLYTEHLATIHDQCRPQDAAPKPEYREEQRRADYGDDRRLACLCAPLWFAPYPFWRRCRRAPPVQLAEGCAPAAVRLLELTEAHLRHLWSCFCRVDLDASGAVSVDEFLQYLDTEASSFVKVFMDNIVFDWADLNTDGLLNYGEFVVSVATICCLSRRELLHFLFQVFDDDNSGFIERTEFQHLAKAVLDLGSLFPGNYGTFFNAVDANDDDAIDFDEFVRINDRFPMLFFPAAKLQDAVRRHTFRVDFWETKAADFSRRNNGQRFHAAINEAANKIVWRPITPPDPPPPPLPNPPTAAASSARRLSVLPTSKHRIATTSSSRSIAPVTAQQPAPES</sequence>
<dbReference type="SUPFAM" id="SSF47473">
    <property type="entry name" value="EF-hand"/>
    <property type="match status" value="1"/>
</dbReference>
<name>A0AAD7XIQ4_9STRA</name>
<dbReference type="InterPro" id="IPR018247">
    <property type="entry name" value="EF_Hand_1_Ca_BS"/>
</dbReference>
<feature type="compositionally biased region" description="Pro residues" evidence="4">
    <location>
        <begin position="382"/>
        <end position="396"/>
    </location>
</feature>
<comment type="caution">
    <text evidence="6">The sequence shown here is derived from an EMBL/GenBank/DDBJ whole genome shotgun (WGS) entry which is preliminary data.</text>
</comment>
<protein>
    <recommendedName>
        <fullName evidence="5">EF-hand domain-containing protein</fullName>
    </recommendedName>
</protein>
<dbReference type="PANTHER" id="PTHR45942">
    <property type="entry name" value="PROTEIN PHOSPATASE 3 REGULATORY SUBUNIT B ALPHA ISOFORM TYPE 1"/>
    <property type="match status" value="1"/>
</dbReference>
<feature type="compositionally biased region" description="Polar residues" evidence="4">
    <location>
        <begin position="417"/>
        <end position="437"/>
    </location>
</feature>
<keyword evidence="1" id="KW-0479">Metal-binding</keyword>
<evidence type="ECO:0000256" key="3">
    <source>
        <dbReference type="ARBA" id="ARBA00022837"/>
    </source>
</evidence>
<feature type="domain" description="EF-hand" evidence="5">
    <location>
        <begin position="183"/>
        <end position="218"/>
    </location>
</feature>
<feature type="compositionally biased region" description="Basic residues" evidence="4">
    <location>
        <begin position="13"/>
        <end position="23"/>
    </location>
</feature>
<keyword evidence="3" id="KW-0106">Calcium</keyword>
<evidence type="ECO:0000259" key="5">
    <source>
        <dbReference type="PROSITE" id="PS50222"/>
    </source>
</evidence>
<dbReference type="GO" id="GO:0005509">
    <property type="term" value="F:calcium ion binding"/>
    <property type="evidence" value="ECO:0007669"/>
    <property type="project" value="InterPro"/>
</dbReference>
<feature type="region of interest" description="Disordered" evidence="4">
    <location>
        <begin position="379"/>
        <end position="437"/>
    </location>
</feature>
<dbReference type="SMART" id="SM00054">
    <property type="entry name" value="EFh"/>
    <property type="match status" value="3"/>
</dbReference>
<dbReference type="EMBL" id="JAQMWT010000360">
    <property type="protein sequence ID" value="KAJ8603147.1"/>
    <property type="molecule type" value="Genomic_DNA"/>
</dbReference>
<feature type="domain" description="EF-hand" evidence="5">
    <location>
        <begin position="256"/>
        <end position="291"/>
    </location>
</feature>
<evidence type="ECO:0000256" key="2">
    <source>
        <dbReference type="ARBA" id="ARBA00022737"/>
    </source>
</evidence>
<dbReference type="Pfam" id="PF13202">
    <property type="entry name" value="EF-hand_5"/>
    <property type="match status" value="1"/>
</dbReference>
<evidence type="ECO:0000256" key="4">
    <source>
        <dbReference type="SAM" id="MobiDB-lite"/>
    </source>
</evidence>
<dbReference type="AlphaFoldDB" id="A0AAD7XIQ4"/>
<evidence type="ECO:0000313" key="7">
    <source>
        <dbReference type="Proteomes" id="UP001230188"/>
    </source>
</evidence>
<dbReference type="PROSITE" id="PS50222">
    <property type="entry name" value="EF_HAND_2"/>
    <property type="match status" value="2"/>
</dbReference>
<dbReference type="InterPro" id="IPR002048">
    <property type="entry name" value="EF_hand_dom"/>
</dbReference>
<proteinExistence type="predicted"/>
<dbReference type="Proteomes" id="UP001230188">
    <property type="component" value="Unassembled WGS sequence"/>
</dbReference>
<evidence type="ECO:0000313" key="6">
    <source>
        <dbReference type="EMBL" id="KAJ8603147.1"/>
    </source>
</evidence>
<gene>
    <name evidence="6" type="ORF">CTAYLR_004613</name>
</gene>
<reference evidence="6" key="1">
    <citation type="submission" date="2023-01" db="EMBL/GenBank/DDBJ databases">
        <title>Metagenome sequencing of chrysophaentin producing Chrysophaeum taylorii.</title>
        <authorList>
            <person name="Davison J."/>
            <person name="Bewley C."/>
        </authorList>
    </citation>
    <scope>NUCLEOTIDE SEQUENCE</scope>
    <source>
        <strain evidence="6">NIES-1699</strain>
    </source>
</reference>
<keyword evidence="2" id="KW-0677">Repeat</keyword>
<evidence type="ECO:0000256" key="1">
    <source>
        <dbReference type="ARBA" id="ARBA00022723"/>
    </source>
</evidence>
<accession>A0AAD7XIQ4</accession>
<dbReference type="Gene3D" id="1.10.238.10">
    <property type="entry name" value="EF-hand"/>
    <property type="match status" value="1"/>
</dbReference>
<dbReference type="PROSITE" id="PS00018">
    <property type="entry name" value="EF_HAND_1"/>
    <property type="match status" value="4"/>
</dbReference>